<comment type="caution">
    <text evidence="2">The sequence shown here is derived from an EMBL/GenBank/DDBJ whole genome shotgun (WGS) entry which is preliminary data.</text>
</comment>
<protein>
    <submittedName>
        <fullName evidence="2">Fic family protein</fullName>
    </submittedName>
</protein>
<keyword evidence="3" id="KW-1185">Reference proteome</keyword>
<name>A0ABT6AYI2_9BURK</name>
<evidence type="ECO:0000313" key="2">
    <source>
        <dbReference type="EMBL" id="MDF3837663.1"/>
    </source>
</evidence>
<dbReference type="PANTHER" id="PTHR13504">
    <property type="entry name" value="FIDO DOMAIN-CONTAINING PROTEIN DDB_G0283145"/>
    <property type="match status" value="1"/>
</dbReference>
<accession>A0ABT6AYI2</accession>
<dbReference type="PROSITE" id="PS51459">
    <property type="entry name" value="FIDO"/>
    <property type="match status" value="1"/>
</dbReference>
<proteinExistence type="predicted"/>
<sequence length="499" mass="55578">MSAVGYELLRRKGGLTAFALAQPAQVRPVTKVMPGNGLLAIPAQVAPQSEDPLDHILFALKHEGVNLQILAQVLPAIPAAQMLAALKQTPNGQYIRVAAFLWEHFNGQRLEGRPEITVGYASVFDPARYITGPSRRDARWRVDFNGLGSLAYCATVERTPAIEAAIASDILGRANAFLKSLGPAMLDRALAWAYLHETEDSYAIEQETPSEDKARAFVQLLHQAHEGRRLSEDYLAELQSSTVTNPLDQAVQFRGEQNWLRGPGRGASGVTYVPPWPELVEPLMDAWMAFANDAPSQTDPIVAASIASFGFVFIHPFMDGNGRLSRFLFHKALCTSGKLAKGLLLPVSVAMKRNEADYLAALQAYSRQARERVKVTWIDEGEYQFEFRTDDAIFRYWDATACVEFGFRMAAQALDVELRQETVFLERYDQVMRRVNEKIDVRGNDLATLVVICLDNDGVISRKKRKRFADRVPEASFEVIEAAVRDVLDEADDEDTDSE</sequence>
<organism evidence="2 3">
    <name type="scientific">Cupriavidus basilensis</name>
    <dbReference type="NCBI Taxonomy" id="68895"/>
    <lineage>
        <taxon>Bacteria</taxon>
        <taxon>Pseudomonadati</taxon>
        <taxon>Pseudomonadota</taxon>
        <taxon>Betaproteobacteria</taxon>
        <taxon>Burkholderiales</taxon>
        <taxon>Burkholderiaceae</taxon>
        <taxon>Cupriavidus</taxon>
    </lineage>
</organism>
<dbReference type="RefSeq" id="WP_276267810.1">
    <property type="nucleotide sequence ID" value="NZ_JARJLM010000531.1"/>
</dbReference>
<dbReference type="InterPro" id="IPR003812">
    <property type="entry name" value="Fido"/>
</dbReference>
<dbReference type="PANTHER" id="PTHR13504:SF38">
    <property type="entry name" value="FIDO DOMAIN-CONTAINING PROTEIN"/>
    <property type="match status" value="1"/>
</dbReference>
<dbReference type="EMBL" id="JARJLM010000531">
    <property type="protein sequence ID" value="MDF3837663.1"/>
    <property type="molecule type" value="Genomic_DNA"/>
</dbReference>
<evidence type="ECO:0000313" key="3">
    <source>
        <dbReference type="Proteomes" id="UP001216674"/>
    </source>
</evidence>
<reference evidence="2 3" key="1">
    <citation type="submission" date="2023-03" db="EMBL/GenBank/DDBJ databases">
        <title>Draft assemblies of triclosan tolerant bacteria isolated from returned activated sludge.</title>
        <authorList>
            <person name="Van Hamelsveld S."/>
        </authorList>
    </citation>
    <scope>NUCLEOTIDE SEQUENCE [LARGE SCALE GENOMIC DNA]</scope>
    <source>
        <strain evidence="2 3">GW210010_S58</strain>
    </source>
</reference>
<evidence type="ECO:0000259" key="1">
    <source>
        <dbReference type="PROSITE" id="PS51459"/>
    </source>
</evidence>
<dbReference type="SUPFAM" id="SSF140931">
    <property type="entry name" value="Fic-like"/>
    <property type="match status" value="1"/>
</dbReference>
<dbReference type="InterPro" id="IPR040198">
    <property type="entry name" value="Fido_containing"/>
</dbReference>
<dbReference type="Proteomes" id="UP001216674">
    <property type="component" value="Unassembled WGS sequence"/>
</dbReference>
<feature type="domain" description="Fido" evidence="1">
    <location>
        <begin position="230"/>
        <end position="380"/>
    </location>
</feature>
<dbReference type="Gene3D" id="1.10.3290.10">
    <property type="entry name" value="Fido-like domain"/>
    <property type="match status" value="1"/>
</dbReference>
<gene>
    <name evidence="2" type="ORF">P3W85_32685</name>
</gene>
<dbReference type="InterPro" id="IPR036597">
    <property type="entry name" value="Fido-like_dom_sf"/>
</dbReference>
<dbReference type="Pfam" id="PF02661">
    <property type="entry name" value="Fic"/>
    <property type="match status" value="1"/>
</dbReference>